<feature type="domain" description="PPC" evidence="7">
    <location>
        <begin position="973"/>
        <end position="1111"/>
    </location>
</feature>
<dbReference type="PROSITE" id="PS51742">
    <property type="entry name" value="PPC"/>
    <property type="match status" value="1"/>
</dbReference>
<keyword evidence="4" id="KW-0539">Nucleus</keyword>
<feature type="region of interest" description="Disordered" evidence="5">
    <location>
        <begin position="69"/>
        <end position="99"/>
    </location>
</feature>
<evidence type="ECO:0000256" key="2">
    <source>
        <dbReference type="ARBA" id="ARBA00023125"/>
    </source>
</evidence>
<proteinExistence type="predicted"/>
<evidence type="ECO:0000256" key="4">
    <source>
        <dbReference type="ARBA" id="ARBA00023242"/>
    </source>
</evidence>
<keyword evidence="1" id="KW-0805">Transcription regulation</keyword>
<dbReference type="PANTHER" id="PTHR46445:SF7">
    <property type="entry name" value="GBF-INTERACTING PROTEIN 1 N-TERMINAL DOMAIN-CONTAINING PROTEIN"/>
    <property type="match status" value="1"/>
</dbReference>
<name>A0ABQ8INY2_9ROSI</name>
<feature type="compositionally biased region" description="Polar residues" evidence="5">
    <location>
        <begin position="176"/>
        <end position="193"/>
    </location>
</feature>
<feature type="compositionally biased region" description="Basic and acidic residues" evidence="5">
    <location>
        <begin position="69"/>
        <end position="88"/>
    </location>
</feature>
<evidence type="ECO:0000256" key="6">
    <source>
        <dbReference type="SAM" id="Phobius"/>
    </source>
</evidence>
<protein>
    <recommendedName>
        <fullName evidence="7">PPC domain-containing protein</fullName>
    </recommendedName>
</protein>
<dbReference type="InterPro" id="IPR009719">
    <property type="entry name" value="GIP1_N"/>
</dbReference>
<evidence type="ECO:0000256" key="1">
    <source>
        <dbReference type="ARBA" id="ARBA00023015"/>
    </source>
</evidence>
<dbReference type="InterPro" id="IPR009060">
    <property type="entry name" value="UBA-like_sf"/>
</dbReference>
<feature type="compositionally biased region" description="Low complexity" evidence="5">
    <location>
        <begin position="1"/>
        <end position="11"/>
    </location>
</feature>
<dbReference type="Pfam" id="PF03479">
    <property type="entry name" value="PCC"/>
    <property type="match status" value="1"/>
</dbReference>
<evidence type="ECO:0000256" key="3">
    <source>
        <dbReference type="ARBA" id="ARBA00023163"/>
    </source>
</evidence>
<evidence type="ECO:0000256" key="5">
    <source>
        <dbReference type="SAM" id="MobiDB-lite"/>
    </source>
</evidence>
<feature type="region of interest" description="Disordered" evidence="5">
    <location>
        <begin position="1"/>
        <end position="20"/>
    </location>
</feature>
<keyword evidence="6" id="KW-1133">Transmembrane helix</keyword>
<dbReference type="CDD" id="cd11378">
    <property type="entry name" value="DUF296"/>
    <property type="match status" value="1"/>
</dbReference>
<reference evidence="8 9" key="1">
    <citation type="submission" date="2021-02" db="EMBL/GenBank/DDBJ databases">
        <title>Plant Genome Project.</title>
        <authorList>
            <person name="Zhang R.-G."/>
        </authorList>
    </citation>
    <scope>NUCLEOTIDE SEQUENCE [LARGE SCALE GENOMIC DNA]</scope>
    <source>
        <tissue evidence="8">Leaves</tissue>
    </source>
</reference>
<keyword evidence="6" id="KW-0812">Transmembrane</keyword>
<keyword evidence="6" id="KW-0472">Membrane</keyword>
<dbReference type="EMBL" id="JAFEMO010000001">
    <property type="protein sequence ID" value="KAH7578422.1"/>
    <property type="molecule type" value="Genomic_DNA"/>
</dbReference>
<feature type="transmembrane region" description="Helical" evidence="6">
    <location>
        <begin position="1066"/>
        <end position="1088"/>
    </location>
</feature>
<comment type="caution">
    <text evidence="8">The sequence shown here is derived from an EMBL/GenBank/DDBJ whole genome shotgun (WGS) entry which is preliminary data.</text>
</comment>
<feature type="region of interest" description="Disordered" evidence="5">
    <location>
        <begin position="380"/>
        <end position="401"/>
    </location>
</feature>
<evidence type="ECO:0000313" key="9">
    <source>
        <dbReference type="Proteomes" id="UP000827721"/>
    </source>
</evidence>
<dbReference type="Proteomes" id="UP000827721">
    <property type="component" value="Unassembled WGS sequence"/>
</dbReference>
<keyword evidence="9" id="KW-1185">Reference proteome</keyword>
<organism evidence="8 9">
    <name type="scientific">Xanthoceras sorbifolium</name>
    <dbReference type="NCBI Taxonomy" id="99658"/>
    <lineage>
        <taxon>Eukaryota</taxon>
        <taxon>Viridiplantae</taxon>
        <taxon>Streptophyta</taxon>
        <taxon>Embryophyta</taxon>
        <taxon>Tracheophyta</taxon>
        <taxon>Spermatophyta</taxon>
        <taxon>Magnoliopsida</taxon>
        <taxon>eudicotyledons</taxon>
        <taxon>Gunneridae</taxon>
        <taxon>Pentapetalae</taxon>
        <taxon>rosids</taxon>
        <taxon>malvids</taxon>
        <taxon>Sapindales</taxon>
        <taxon>Sapindaceae</taxon>
        <taxon>Xanthoceroideae</taxon>
        <taxon>Xanthoceras</taxon>
    </lineage>
</organism>
<dbReference type="PANTHER" id="PTHR46445">
    <property type="entry name" value="RNA POLYMERASE II DEGRADATION FACTOR-LIKE PROTEIN (DUF1296)"/>
    <property type="match status" value="1"/>
</dbReference>
<feature type="region of interest" description="Disordered" evidence="5">
    <location>
        <begin position="938"/>
        <end position="966"/>
    </location>
</feature>
<dbReference type="InterPro" id="IPR005175">
    <property type="entry name" value="PPC_dom"/>
</dbReference>
<dbReference type="Pfam" id="PF06972">
    <property type="entry name" value="GIP1_N"/>
    <property type="match status" value="1"/>
</dbReference>
<gene>
    <name evidence="8" type="ORF">JRO89_XS01G0379900</name>
</gene>
<evidence type="ECO:0000259" key="7">
    <source>
        <dbReference type="PROSITE" id="PS51742"/>
    </source>
</evidence>
<sequence>MGSDSKNSSGNVQGGGSQIPPAAKKIVQNLKEIVGKNCTDAEIYAVLLDCNMDPDDAVHRLLSQDTFHEVKSKRERRKEVKETQESRTRNNNGASNWGVRLGSEHAAGRTVSTENNYNELGKASYKRENGSAAPSVSSSSSYIYRATGKILNEKPLLHSYSSNADSRRQSIGAGDTITSSVQPSSGLQPSWSGVSKGHVSMADIVKRGTPLNKGSQMSSEISYTIQQTPSPNLSHYCIKSYQISSNPDSEMHQDLYSSHPSNVSETIHESGMTAGQHGFDNKWPVIEHLTAASGLSLFDASAASDAEVYSNQCSLRSDRVNLSRNSQLEEPQVSETNVDSQNLNSNCNGFDSAASRHIFVNGAGGASNDDSLKETSSYVSHGHMHKRQEGISNDPDLPFPSHPASLSDSVLSAVSSAAANLQQLNIGKEEPAKPLTEDNSAVVLPNYLQAFAADCSHLSFGTYKSGVASAPSLPTSSTPSKSDLEVSAVVDGYQEDEQLGFLHDTHREAADSRKYESHLPSQPELMKQDIPETTHGNQYMAQSVVPDSSNKNAQQLNSNLTFAIDPNARNLPLPSEMLLYSKPIPSDLLASTAQSLRVRDTSPILAAQSIPLRYGTAMSSINNPSISMSEVLNSSTYSLSPPASQALPGSNLVKGNYLSQHLSVHPYSQPELSLGELANMTGYLSMPQSQTFVPSALPQAYSDSSAFHDSLAGMNYNPSQYRSGAAMNSMRLPNGSNAGYGSFVGSSANLPGSFLHNLSTSHIGTGAGYDDLLRSQFKDGNVIPHQQNNGFSTWDFGNDSRMTSVLPESAFYSLLGQNPQYAGYLQGQQASQQYESLGGYPKIYRSRAGIGREQQQQNLGDFTLSDSQGTPSNHFCDFHAISELSVLVATMAGGTDLTIRPVATKAANDRNHEPDKCNHQRPGIDAILMPPRIAKAVPPVSGAEGETIRRPRGRPAGSKNKPKPPIIVTRDSANALRAHAMEVSSGCDVSESLANFARRKQRGICILSGSGCVTNVTLRQPASSGAIVTLHGRFEILSLLGSILPPPAPPGITGLTIYLAGAQGQVVGGVVVGALIASGPVVIMAASFMNATFDRLPLDDDELAAAMQNQHYQNGRHHHLDISDLYGMPQNLLTNGTMPPEIYSWAPGRTMSKS</sequence>
<accession>A0ABQ8INY2</accession>
<evidence type="ECO:0000313" key="8">
    <source>
        <dbReference type="EMBL" id="KAH7578422.1"/>
    </source>
</evidence>
<feature type="region of interest" description="Disordered" evidence="5">
    <location>
        <begin position="162"/>
        <end position="194"/>
    </location>
</feature>
<dbReference type="SUPFAM" id="SSF117856">
    <property type="entry name" value="AF0104/ALDC/Ptd012-like"/>
    <property type="match status" value="1"/>
</dbReference>
<keyword evidence="2" id="KW-0238">DNA-binding</keyword>
<dbReference type="SUPFAM" id="SSF46934">
    <property type="entry name" value="UBA-like"/>
    <property type="match status" value="1"/>
</dbReference>
<dbReference type="Gene3D" id="3.30.1330.80">
    <property type="entry name" value="Hypothetical protein, similar to alpha- acetolactate decarboxylase, domain 2"/>
    <property type="match status" value="1"/>
</dbReference>
<keyword evidence="3" id="KW-0804">Transcription</keyword>